<reference evidence="6" key="1">
    <citation type="submission" date="2020-05" db="EMBL/GenBank/DDBJ databases">
        <title>WGS assembly of Panicum virgatum.</title>
        <authorList>
            <person name="Lovell J.T."/>
            <person name="Jenkins J."/>
            <person name="Shu S."/>
            <person name="Juenger T.E."/>
            <person name="Schmutz J."/>
        </authorList>
    </citation>
    <scope>NUCLEOTIDE SEQUENCE</scope>
    <source>
        <strain evidence="6">AP13</strain>
    </source>
</reference>
<dbReference type="GO" id="GO:0031640">
    <property type="term" value="P:killing of cells of another organism"/>
    <property type="evidence" value="ECO:0007669"/>
    <property type="project" value="UniProtKB-KW"/>
</dbReference>
<dbReference type="AlphaFoldDB" id="A0A8T0PE91"/>
<evidence type="ECO:0000256" key="3">
    <source>
        <dbReference type="ARBA" id="ARBA00022577"/>
    </source>
</evidence>
<keyword evidence="7" id="KW-1185">Reference proteome</keyword>
<protein>
    <submittedName>
        <fullName evidence="6">Uncharacterized protein</fullName>
    </submittedName>
</protein>
<keyword evidence="2" id="KW-0929">Antimicrobial</keyword>
<evidence type="ECO:0000313" key="6">
    <source>
        <dbReference type="EMBL" id="KAG2559345.1"/>
    </source>
</evidence>
<proteinExistence type="inferred from homology"/>
<dbReference type="Pfam" id="PF25052">
    <property type="entry name" value="AtDEF-like"/>
    <property type="match status" value="1"/>
</dbReference>
<keyword evidence="5" id="KW-0732">Signal</keyword>
<evidence type="ECO:0000256" key="5">
    <source>
        <dbReference type="SAM" id="SignalP"/>
    </source>
</evidence>
<dbReference type="GO" id="GO:0050832">
    <property type="term" value="P:defense response to fungus"/>
    <property type="evidence" value="ECO:0007669"/>
    <property type="project" value="UniProtKB-KW"/>
</dbReference>
<comment type="caution">
    <text evidence="6">The sequence shown here is derived from an EMBL/GenBank/DDBJ whole genome shotgun (WGS) entry which is preliminary data.</text>
</comment>
<keyword evidence="3" id="KW-0295">Fungicide</keyword>
<feature type="signal peptide" evidence="5">
    <location>
        <begin position="1"/>
        <end position="42"/>
    </location>
</feature>
<evidence type="ECO:0000256" key="4">
    <source>
        <dbReference type="ARBA" id="ARBA00022821"/>
    </source>
</evidence>
<dbReference type="InterPro" id="IPR010851">
    <property type="entry name" value="DEFL"/>
</dbReference>
<dbReference type="Proteomes" id="UP000823388">
    <property type="component" value="Chromosome 8N"/>
</dbReference>
<keyword evidence="4" id="KW-0611">Plant defense</keyword>
<gene>
    <name evidence="6" type="ORF">PVAP13_8NG313286</name>
</gene>
<dbReference type="EMBL" id="CM029052">
    <property type="protein sequence ID" value="KAG2559345.1"/>
    <property type="molecule type" value="Genomic_DNA"/>
</dbReference>
<accession>A0A8T0PE91</accession>
<evidence type="ECO:0000256" key="1">
    <source>
        <dbReference type="ARBA" id="ARBA00006722"/>
    </source>
</evidence>
<evidence type="ECO:0000256" key="2">
    <source>
        <dbReference type="ARBA" id="ARBA00022529"/>
    </source>
</evidence>
<evidence type="ECO:0000313" key="7">
    <source>
        <dbReference type="Proteomes" id="UP000823388"/>
    </source>
</evidence>
<organism evidence="6 7">
    <name type="scientific">Panicum virgatum</name>
    <name type="common">Blackwell switchgrass</name>
    <dbReference type="NCBI Taxonomy" id="38727"/>
    <lineage>
        <taxon>Eukaryota</taxon>
        <taxon>Viridiplantae</taxon>
        <taxon>Streptophyta</taxon>
        <taxon>Embryophyta</taxon>
        <taxon>Tracheophyta</taxon>
        <taxon>Spermatophyta</taxon>
        <taxon>Magnoliopsida</taxon>
        <taxon>Liliopsida</taxon>
        <taxon>Poales</taxon>
        <taxon>Poaceae</taxon>
        <taxon>PACMAD clade</taxon>
        <taxon>Panicoideae</taxon>
        <taxon>Panicodae</taxon>
        <taxon>Paniceae</taxon>
        <taxon>Panicinae</taxon>
        <taxon>Panicum</taxon>
        <taxon>Panicum sect. Hiantes</taxon>
    </lineage>
</organism>
<name>A0A8T0PE91_PANVG</name>
<comment type="similarity">
    <text evidence="1">Belongs to the DEFL family.</text>
</comment>
<feature type="chain" id="PRO_5035944729" evidence="5">
    <location>
        <begin position="43"/>
        <end position="95"/>
    </location>
</feature>
<sequence>MQNNIHSLVIMASNRRRSSVRSVAAALLIALVVMSSVLSTYAEDKEECHAANPCDLSTCTDECKDKAHSKGSHKYTATCKHYGVNKGECCCTVET</sequence>